<protein>
    <submittedName>
        <fullName evidence="6">Uncharacterized protein</fullName>
    </submittedName>
</protein>
<dbReference type="InterPro" id="IPR045474">
    <property type="entry name" value="GEVED"/>
</dbReference>
<feature type="domain" description="GEVED" evidence="3">
    <location>
        <begin position="596"/>
        <end position="678"/>
    </location>
</feature>
<evidence type="ECO:0000256" key="1">
    <source>
        <dbReference type="SAM" id="MobiDB-lite"/>
    </source>
</evidence>
<dbReference type="NCBIfam" id="TIGR01451">
    <property type="entry name" value="B_ant_repeat"/>
    <property type="match status" value="1"/>
</dbReference>
<name>A0A291LW39_9RHOB</name>
<feature type="domain" description="GEVED" evidence="3">
    <location>
        <begin position="768"/>
        <end position="849"/>
    </location>
</feature>
<feature type="compositionally biased region" description="Acidic residues" evidence="1">
    <location>
        <begin position="555"/>
        <end position="565"/>
    </location>
</feature>
<feature type="domain" description="DUF7507" evidence="5">
    <location>
        <begin position="381"/>
        <end position="481"/>
    </location>
</feature>
<accession>A0A291LW39</accession>
<dbReference type="InterPro" id="IPR054215">
    <property type="entry name" value="DUF6923"/>
</dbReference>
<evidence type="ECO:0000313" key="7">
    <source>
        <dbReference type="Proteomes" id="UP000219050"/>
    </source>
</evidence>
<dbReference type="RefSeq" id="WP_097372523.1">
    <property type="nucleotide sequence ID" value="NZ_CP021404.1"/>
</dbReference>
<feature type="compositionally biased region" description="Polar residues" evidence="1">
    <location>
        <begin position="469"/>
        <end position="482"/>
    </location>
</feature>
<dbReference type="Pfam" id="PF01345">
    <property type="entry name" value="DUF11"/>
    <property type="match status" value="1"/>
</dbReference>
<dbReference type="EMBL" id="CP021404">
    <property type="protein sequence ID" value="ATI40911.1"/>
    <property type="molecule type" value="Genomic_DNA"/>
</dbReference>
<dbReference type="Proteomes" id="UP000219050">
    <property type="component" value="Chromosome"/>
</dbReference>
<feature type="domain" description="DUF6923" evidence="4">
    <location>
        <begin position="885"/>
        <end position="1089"/>
    </location>
</feature>
<dbReference type="KEGG" id="cmag:CBW24_02115"/>
<dbReference type="Pfam" id="PF21959">
    <property type="entry name" value="DUF6923"/>
    <property type="match status" value="1"/>
</dbReference>
<feature type="region of interest" description="Disordered" evidence="1">
    <location>
        <begin position="469"/>
        <end position="565"/>
    </location>
</feature>
<keyword evidence="7" id="KW-1185">Reference proteome</keyword>
<dbReference type="SUPFAM" id="SSF75011">
    <property type="entry name" value="3-carboxy-cis,cis-mucoante lactonizing enzyme"/>
    <property type="match status" value="1"/>
</dbReference>
<proteinExistence type="predicted"/>
<dbReference type="PANTHER" id="PTHR34819:SF3">
    <property type="entry name" value="CELL SURFACE PROTEIN"/>
    <property type="match status" value="1"/>
</dbReference>
<dbReference type="InterPro" id="IPR055354">
    <property type="entry name" value="DUF7507"/>
</dbReference>
<dbReference type="InterPro" id="IPR008966">
    <property type="entry name" value="Adhesion_dom_sf"/>
</dbReference>
<evidence type="ECO:0000259" key="2">
    <source>
        <dbReference type="Pfam" id="PF01345"/>
    </source>
</evidence>
<organism evidence="6 7">
    <name type="scientific">Pacificitalea manganoxidans</name>
    <dbReference type="NCBI Taxonomy" id="1411902"/>
    <lineage>
        <taxon>Bacteria</taxon>
        <taxon>Pseudomonadati</taxon>
        <taxon>Pseudomonadota</taxon>
        <taxon>Alphaproteobacteria</taxon>
        <taxon>Rhodobacterales</taxon>
        <taxon>Paracoccaceae</taxon>
        <taxon>Pacificitalea</taxon>
    </lineage>
</organism>
<dbReference type="InterPro" id="IPR047589">
    <property type="entry name" value="DUF11_rpt"/>
</dbReference>
<sequence length="1718" mass="178272">MTDLKMARWVRHSFSWLLAAMIVAWLGMAGSAVAQQLVFQPVGPPTVVGSGVGKRAIWRNAGTVGGQTVDIVGVLTNTTLDHQFGTGNNQIQITSVSQDPHFADFLIYEAGTYDINSNTGGVPVVADVFVQINDIDGPSNEQVYAQLCAGLVEYIRIDRSATTRRSFFTGTSAVGSEIFILSGDQNYANQPESGLEIFYPQTSVFRFGRTANSRFLVRLGNPTYEEADTLDMSCADFRATNLTDDVKEQELGQPVTLNILFNDSVATENNNPPANDSEAPSRYALQAIDLVPPAGAINTVTDSSGHIVAFDMPGEGTWTYDDLTGELTFTPLIAFFGVPTPIDYRYQRPENTAGQVYSASANVSIDVGAVGLLKLATLADTNLNGYADPGETIAYVFTAENFGNVTLTNVALAETQFSGQGVPPVITFQSATALSPQGTLEPGERAIYTATYTLVPADLDTTITNQAEVTATTPAGTPVSDLSDSENASDGDGVAQNGPGPGRDDPTSIYAGSGPDRGDAPITYGDPEHADTSGYRIGAVPGDGDSSAQHSADATGDDADAGGDDEAEEVFPQLYGGLTRSVAIPVGEVSPGAGRLQVFVDFGADGTFLTPGDQVGTDLSDGGPGDLDGAVDGVITFEIAVPPTAPLVPTFARLRFSTVAGLDAVTAAADGEVEDYAIVLKTPPDADRGDAPASYGDPQHVVEGATTLYLGTVPPDVDVLAQSSVTADGDDLDGGDDEDGVTLPTLYAGGLAEITVQVVEPAPGTAALQAFIDFDGDGDFAQAGDRVATNLRDGEAGDKDGTANGAITFEVAVPAGATTLPTYARFRWSTDTIDAETAFDGEVEDYTLTISSDPPPFLCDGSLYRFDGNNAILRRLQVETSGSTYTVNTVDVGNAGNDLAGGWGYNALDGYMYGVRPNSRRLYRVDGSGSFTNLGNISGAADARDAGDILPNGTMLYVVNNSTWQIVDLSNPAAAASLGTLNLSSSISAEDIAYNPVDGEIYGIDQASDRIFRVSPNGGLPGTVTPTLIGPAIYAGTFGSVWFDQDGRMYGYSNTTDNLYLIDTATGFAQLIATVAADDLGNSEAASCRGPAPVEFGAVAGNVYEDNNASDTRDGGEPNLGGGIGITIFHDNNTPANFADDIEVGATDTAVDGTYGFDSLLVNSGYRILLDEADPDLGVGRTIGTSNPLLGVSVAAATTTENQDFGFDAAGADLSLTKYAALSGTVTPRSSAAPGDLIDWIITIENSGSGSPSGVKVIDRIPDGYDYISDSAPATGDTYDPDTGLWFVDEILAGSSETLVVTVRMRDTGTTTNTAEIVYSSLPDPDSDVTTGHLIDDGDDGIADDDEASYALARITGGRRLAGQIFIDNGAGGAVAHDGLRGGTETGAQGSRLRLLDGSGAFLADPVVAGDGTWSYTLPASYSGDITVELRDQASRIPISERTDGLPGLTDTDPHDGRFSFTPDSGADYLDLNLGVLPVPQLSRSQAAAIAAGQVVTLPHRYVASSSSEVTFSVTTLSETPANGYSVALYRDPDCDGAPDTPLTAAVPVSVGEVICLVARVAAGGGVGPSGSFAFRLEADTSFTDTSATHQLVNVDRLGAATASGLILRKTVRNLTQNTAEDTANSGSPGDVLAYRIHVVNATTEPVDDIEIFDRTPPYTELDSAPTSPTALSGGVSCAVVEPATPAAGYSGHLRWTCSGALDPGAEGSVIFEVRIGD</sequence>
<dbReference type="InterPro" id="IPR051172">
    <property type="entry name" value="Chlamydia_OmcB"/>
</dbReference>
<evidence type="ECO:0000313" key="6">
    <source>
        <dbReference type="EMBL" id="ATI40911.1"/>
    </source>
</evidence>
<dbReference type="Pfam" id="PF24346">
    <property type="entry name" value="DUF7507"/>
    <property type="match status" value="1"/>
</dbReference>
<dbReference type="SUPFAM" id="SSF49401">
    <property type="entry name" value="Bacterial adhesins"/>
    <property type="match status" value="1"/>
</dbReference>
<feature type="domain" description="DUF11" evidence="2">
    <location>
        <begin position="1229"/>
        <end position="1327"/>
    </location>
</feature>
<evidence type="ECO:0000259" key="5">
    <source>
        <dbReference type="Pfam" id="PF24346"/>
    </source>
</evidence>
<reference evidence="6 7" key="1">
    <citation type="submission" date="2017-05" db="EMBL/GenBank/DDBJ databases">
        <title>Comparative genomic and metabolic analysis of manganese-oxidizing mechanisms in Celeribater manganoxidans DY25T: its adaption to the environment of polymetallic nodule.</title>
        <authorList>
            <person name="Wang X."/>
        </authorList>
    </citation>
    <scope>NUCLEOTIDE SEQUENCE [LARGE SCALE GENOMIC DNA]</scope>
    <source>
        <strain evidence="6 7">DY25</strain>
    </source>
</reference>
<gene>
    <name evidence="6" type="ORF">CBW24_02115</name>
</gene>
<dbReference type="PANTHER" id="PTHR34819">
    <property type="entry name" value="LARGE CYSTEINE-RICH PERIPLASMIC PROTEIN OMCB"/>
    <property type="match status" value="1"/>
</dbReference>
<dbReference type="OrthoDB" id="1204817at2"/>
<evidence type="ECO:0000259" key="3">
    <source>
        <dbReference type="Pfam" id="PF20009"/>
    </source>
</evidence>
<dbReference type="Pfam" id="PF20009">
    <property type="entry name" value="GEVED"/>
    <property type="match status" value="2"/>
</dbReference>
<evidence type="ECO:0000259" key="4">
    <source>
        <dbReference type="Pfam" id="PF21959"/>
    </source>
</evidence>
<dbReference type="InterPro" id="IPR001434">
    <property type="entry name" value="OmcB-like_DUF11"/>
</dbReference>